<protein>
    <submittedName>
        <fullName evidence="1">Uncharacterized protein</fullName>
    </submittedName>
</protein>
<keyword evidence="2" id="KW-1185">Reference proteome</keyword>
<dbReference type="EMBL" id="JARK01001427">
    <property type="protein sequence ID" value="EYC03813.1"/>
    <property type="molecule type" value="Genomic_DNA"/>
</dbReference>
<accession>A0A016TMQ4</accession>
<dbReference type="AlphaFoldDB" id="A0A016TMQ4"/>
<organism evidence="1 2">
    <name type="scientific">Ancylostoma ceylanicum</name>
    <dbReference type="NCBI Taxonomy" id="53326"/>
    <lineage>
        <taxon>Eukaryota</taxon>
        <taxon>Metazoa</taxon>
        <taxon>Ecdysozoa</taxon>
        <taxon>Nematoda</taxon>
        <taxon>Chromadorea</taxon>
        <taxon>Rhabditida</taxon>
        <taxon>Rhabditina</taxon>
        <taxon>Rhabditomorpha</taxon>
        <taxon>Strongyloidea</taxon>
        <taxon>Ancylostomatidae</taxon>
        <taxon>Ancylostomatinae</taxon>
        <taxon>Ancylostoma</taxon>
    </lineage>
</organism>
<name>A0A016TMQ4_9BILA</name>
<comment type="caution">
    <text evidence="1">The sequence shown here is derived from an EMBL/GenBank/DDBJ whole genome shotgun (WGS) entry which is preliminary data.</text>
</comment>
<gene>
    <name evidence="1" type="primary">Acey_s0091.g2440</name>
    <name evidence="1" type="ORF">Y032_0091g2440</name>
</gene>
<sequence length="89" mass="9949">MVILMSVAPVNAFDLLCDACYSAVFSVVYGRVYNVVYEMGIIHWITWRYALIPSVENSSVLWTHGKRWVWSVIPGEGGAAELCSVHLIS</sequence>
<evidence type="ECO:0000313" key="1">
    <source>
        <dbReference type="EMBL" id="EYC03813.1"/>
    </source>
</evidence>
<dbReference type="Proteomes" id="UP000024635">
    <property type="component" value="Unassembled WGS sequence"/>
</dbReference>
<reference evidence="2" key="1">
    <citation type="journal article" date="2015" name="Nat. Genet.">
        <title>The genome and transcriptome of the zoonotic hookworm Ancylostoma ceylanicum identify infection-specific gene families.</title>
        <authorList>
            <person name="Schwarz E.M."/>
            <person name="Hu Y."/>
            <person name="Antoshechkin I."/>
            <person name="Miller M.M."/>
            <person name="Sternberg P.W."/>
            <person name="Aroian R.V."/>
        </authorList>
    </citation>
    <scope>NUCLEOTIDE SEQUENCE</scope>
    <source>
        <strain evidence="2">HY135</strain>
    </source>
</reference>
<evidence type="ECO:0000313" key="2">
    <source>
        <dbReference type="Proteomes" id="UP000024635"/>
    </source>
</evidence>
<dbReference type="OrthoDB" id="10262769at2759"/>
<proteinExistence type="predicted"/>